<comment type="subcellular location">
    <subcellularLocation>
        <location evidence="1">Endomembrane system</location>
        <topology evidence="1">Multi-pass membrane protein</topology>
    </subcellularLocation>
</comment>
<feature type="transmembrane region" description="Helical" evidence="5">
    <location>
        <begin position="125"/>
        <end position="148"/>
    </location>
</feature>
<dbReference type="Pfam" id="PF02656">
    <property type="entry name" value="DUF202"/>
    <property type="match status" value="1"/>
</dbReference>
<organism evidence="7 8">
    <name type="scientific">Lysobacter auxotrophicus</name>
    <dbReference type="NCBI Taxonomy" id="2992573"/>
    <lineage>
        <taxon>Bacteria</taxon>
        <taxon>Pseudomonadati</taxon>
        <taxon>Pseudomonadota</taxon>
        <taxon>Gammaproteobacteria</taxon>
        <taxon>Lysobacterales</taxon>
        <taxon>Lysobacteraceae</taxon>
        <taxon>Lysobacter</taxon>
    </lineage>
</organism>
<keyword evidence="2 5" id="KW-0812">Transmembrane</keyword>
<evidence type="ECO:0000256" key="1">
    <source>
        <dbReference type="ARBA" id="ARBA00004127"/>
    </source>
</evidence>
<dbReference type="InterPro" id="IPR003807">
    <property type="entry name" value="DUF202"/>
</dbReference>
<evidence type="ECO:0000256" key="4">
    <source>
        <dbReference type="ARBA" id="ARBA00023136"/>
    </source>
</evidence>
<feature type="transmembrane region" description="Helical" evidence="5">
    <location>
        <begin position="80"/>
        <end position="104"/>
    </location>
</feature>
<evidence type="ECO:0000256" key="5">
    <source>
        <dbReference type="SAM" id="Phobius"/>
    </source>
</evidence>
<name>A0ABN6UJK0_9GAMM</name>
<protein>
    <submittedName>
        <fullName evidence="7">DUF202 domain-containing protein</fullName>
    </submittedName>
</protein>
<reference evidence="7 8" key="1">
    <citation type="journal article" date="2023" name="Int. J. Syst. Evol. Microbiol.">
        <title>Physiological and genomic analyses of cobalamin (vitamin B12)-auxotrophy of Lysobacter auxotrophicus sp. nov., a methionine-auxotrophic chitinolytic bacterium isolated from chitin-treated soil.</title>
        <authorList>
            <person name="Saito A."/>
            <person name="Dohra H."/>
            <person name="Hamada M."/>
            <person name="Moriuchi R."/>
            <person name="Kotsuchibashi Y."/>
            <person name="Mori K."/>
        </authorList>
    </citation>
    <scope>NUCLEOTIDE SEQUENCE [LARGE SCALE GENOMIC DNA]</scope>
    <source>
        <strain evidence="7 8">5-21a</strain>
    </source>
</reference>
<evidence type="ECO:0000259" key="6">
    <source>
        <dbReference type="Pfam" id="PF02656"/>
    </source>
</evidence>
<feature type="domain" description="DUF202" evidence="6">
    <location>
        <begin position="30"/>
        <end position="99"/>
    </location>
</feature>
<evidence type="ECO:0000313" key="8">
    <source>
        <dbReference type="Proteomes" id="UP001317822"/>
    </source>
</evidence>
<keyword evidence="4 5" id="KW-0472">Membrane</keyword>
<evidence type="ECO:0000256" key="2">
    <source>
        <dbReference type="ARBA" id="ARBA00022692"/>
    </source>
</evidence>
<keyword evidence="8" id="KW-1185">Reference proteome</keyword>
<gene>
    <name evidence="7" type="ORF">LA521A_16940</name>
</gene>
<dbReference type="Proteomes" id="UP001317822">
    <property type="component" value="Chromosome"/>
</dbReference>
<accession>A0ABN6UJK0</accession>
<proteinExistence type="predicted"/>
<dbReference type="EMBL" id="AP027041">
    <property type="protein sequence ID" value="BDU16493.1"/>
    <property type="molecule type" value="Genomic_DNA"/>
</dbReference>
<evidence type="ECO:0000313" key="7">
    <source>
        <dbReference type="EMBL" id="BDU16493.1"/>
    </source>
</evidence>
<dbReference type="RefSeq" id="WP_281781877.1">
    <property type="nucleotide sequence ID" value="NZ_AP027041.1"/>
</dbReference>
<keyword evidence="3 5" id="KW-1133">Transmembrane helix</keyword>
<evidence type="ECO:0000256" key="3">
    <source>
        <dbReference type="ARBA" id="ARBA00022989"/>
    </source>
</evidence>
<sequence>MSDKELAVTSPLASTSTDLAARRTGMAFQRTRLAADRTLMAVIRTSLSLISFGFTIHKVFDQLKEAKMIAHAASGRNFGLSLVLIGALVLLMGIVYHAWFMVALRRQREAMRAAGTLHAESPFPPSMTLVTALLLLTLGIVTAVSMIYRVGPFA</sequence>